<keyword evidence="2" id="KW-1185">Reference proteome</keyword>
<proteinExistence type="predicted"/>
<gene>
    <name evidence="1" type="ORF">NLJ89_g4001</name>
</gene>
<dbReference type="Gene3D" id="3.80.10.10">
    <property type="entry name" value="Ribonuclease Inhibitor"/>
    <property type="match status" value="1"/>
</dbReference>
<evidence type="ECO:0000313" key="1">
    <source>
        <dbReference type="EMBL" id="KAJ3511615.1"/>
    </source>
</evidence>
<protein>
    <submittedName>
        <fullName evidence="1">Uncharacterized protein</fullName>
    </submittedName>
</protein>
<accession>A0A9W8MY88</accession>
<sequence length="436" mass="48857">MQVSLRQLPLAWVKWARACPDEVTRRELQAEYDTHWRVLIQVTLVEYPEIIQDLRLYVSDVEGSETFFDMPSGSLCNLESLTLEIDDYNSLLPTTVFAAAHRLHRVSLGFQSGSQLDPEVPDGGAMALPWAQLTELIIPLKPVHPAMLSAVLYRSPNLRKLALVVTGSALEDNAFRFIEGPLVAPHLRELAVCLSSGPPANLSLFDNVVLPSLSCLIIQDASTALTSSFFHWNMTRTPTHFLQQIRQLRKLSLEGPMPHLTGNVLLDILAFVPLLEELQLDATIPEFLLLLRGLTCHQVRNEVRQNPDNSASTTTLLPKLSTFGVHFNERLYVNLSQFGIELSNFNVDFVAMMISRSPHLTQSSDEAGATSTPIVSYLRTVRIHITTSWDRPGVPDIDDLSKRVESARWEGLDFDVSMDDFDFGFHGWMRNGILDG</sequence>
<reference evidence="1" key="1">
    <citation type="submission" date="2022-07" db="EMBL/GenBank/DDBJ databases">
        <title>Genome Sequence of Agrocybe chaxingu.</title>
        <authorList>
            <person name="Buettner E."/>
        </authorList>
    </citation>
    <scope>NUCLEOTIDE SEQUENCE</scope>
    <source>
        <strain evidence="1">MP-N11</strain>
    </source>
</reference>
<dbReference type="Proteomes" id="UP001148786">
    <property type="component" value="Unassembled WGS sequence"/>
</dbReference>
<evidence type="ECO:0000313" key="2">
    <source>
        <dbReference type="Proteomes" id="UP001148786"/>
    </source>
</evidence>
<dbReference type="AlphaFoldDB" id="A0A9W8MY88"/>
<name>A0A9W8MY88_9AGAR</name>
<organism evidence="1 2">
    <name type="scientific">Agrocybe chaxingu</name>
    <dbReference type="NCBI Taxonomy" id="84603"/>
    <lineage>
        <taxon>Eukaryota</taxon>
        <taxon>Fungi</taxon>
        <taxon>Dikarya</taxon>
        <taxon>Basidiomycota</taxon>
        <taxon>Agaricomycotina</taxon>
        <taxon>Agaricomycetes</taxon>
        <taxon>Agaricomycetidae</taxon>
        <taxon>Agaricales</taxon>
        <taxon>Agaricineae</taxon>
        <taxon>Strophariaceae</taxon>
        <taxon>Agrocybe</taxon>
    </lineage>
</organism>
<comment type="caution">
    <text evidence="1">The sequence shown here is derived from an EMBL/GenBank/DDBJ whole genome shotgun (WGS) entry which is preliminary data.</text>
</comment>
<dbReference type="EMBL" id="JANKHO010000316">
    <property type="protein sequence ID" value="KAJ3511615.1"/>
    <property type="molecule type" value="Genomic_DNA"/>
</dbReference>
<dbReference type="InterPro" id="IPR032675">
    <property type="entry name" value="LRR_dom_sf"/>
</dbReference>